<dbReference type="CDD" id="cd07377">
    <property type="entry name" value="WHTH_GntR"/>
    <property type="match status" value="1"/>
</dbReference>
<dbReference type="PRINTS" id="PR00035">
    <property type="entry name" value="HTHGNTR"/>
</dbReference>
<comment type="caution">
    <text evidence="5">The sequence shown here is derived from an EMBL/GenBank/DDBJ whole genome shotgun (WGS) entry which is preliminary data.</text>
</comment>
<feature type="domain" description="HTH gntR-type" evidence="4">
    <location>
        <begin position="11"/>
        <end position="79"/>
    </location>
</feature>
<dbReference type="Proteomes" id="UP000321201">
    <property type="component" value="Unassembled WGS sequence"/>
</dbReference>
<organism evidence="5 6">
    <name type="scientific">Pelomicrobium methylotrophicum</name>
    <dbReference type="NCBI Taxonomy" id="2602750"/>
    <lineage>
        <taxon>Bacteria</taxon>
        <taxon>Pseudomonadati</taxon>
        <taxon>Pseudomonadota</taxon>
        <taxon>Hydrogenophilia</taxon>
        <taxon>Hydrogenophilia incertae sedis</taxon>
        <taxon>Pelomicrobium</taxon>
    </lineage>
</organism>
<dbReference type="FunFam" id="1.10.10.10:FF:000079">
    <property type="entry name" value="GntR family transcriptional regulator"/>
    <property type="match status" value="1"/>
</dbReference>
<evidence type="ECO:0000256" key="2">
    <source>
        <dbReference type="ARBA" id="ARBA00023125"/>
    </source>
</evidence>
<dbReference type="Gene3D" id="1.10.10.10">
    <property type="entry name" value="Winged helix-like DNA-binding domain superfamily/Winged helix DNA-binding domain"/>
    <property type="match status" value="1"/>
</dbReference>
<dbReference type="RefSeq" id="WP_147800750.1">
    <property type="nucleotide sequence ID" value="NZ_VPFL01000022.1"/>
</dbReference>
<evidence type="ECO:0000256" key="3">
    <source>
        <dbReference type="ARBA" id="ARBA00023163"/>
    </source>
</evidence>
<dbReference type="PANTHER" id="PTHR44846:SF1">
    <property type="entry name" value="MANNOSYL-D-GLYCERATE TRANSPORT_METABOLISM SYSTEM REPRESSOR MNGR-RELATED"/>
    <property type="match status" value="1"/>
</dbReference>
<dbReference type="PANTHER" id="PTHR44846">
    <property type="entry name" value="MANNOSYL-D-GLYCERATE TRANSPORT/METABOLISM SYSTEM REPRESSOR MNGR-RELATED"/>
    <property type="match status" value="1"/>
</dbReference>
<dbReference type="SMART" id="SM00866">
    <property type="entry name" value="UTRA"/>
    <property type="match status" value="1"/>
</dbReference>
<evidence type="ECO:0000313" key="6">
    <source>
        <dbReference type="Proteomes" id="UP000321201"/>
    </source>
</evidence>
<dbReference type="InterPro" id="IPR050679">
    <property type="entry name" value="Bact_HTH_transcr_reg"/>
</dbReference>
<dbReference type="Gene3D" id="3.40.1410.10">
    <property type="entry name" value="Chorismate lyase-like"/>
    <property type="match status" value="1"/>
</dbReference>
<reference evidence="5 6" key="1">
    <citation type="submission" date="2019-08" db="EMBL/GenBank/DDBJ databases">
        <title>Pelomicrobium methylotrophicum gen. nov., sp. nov. a moderately thermophilic, facultatively anaerobic, lithoautotrophic and methylotrophic bacterium isolated from a terrestrial mud volcano.</title>
        <authorList>
            <person name="Slobodkina G.B."/>
            <person name="Merkel A.Y."/>
            <person name="Slobodkin A.I."/>
        </authorList>
    </citation>
    <scope>NUCLEOTIDE SEQUENCE [LARGE SCALE GENOMIC DNA]</scope>
    <source>
        <strain evidence="5 6">SM250</strain>
    </source>
</reference>
<evidence type="ECO:0000259" key="4">
    <source>
        <dbReference type="PROSITE" id="PS50949"/>
    </source>
</evidence>
<dbReference type="PROSITE" id="PS50949">
    <property type="entry name" value="HTH_GNTR"/>
    <property type="match status" value="1"/>
</dbReference>
<gene>
    <name evidence="5" type="ORF">FR698_13625</name>
</gene>
<dbReference type="Pfam" id="PF07702">
    <property type="entry name" value="UTRA"/>
    <property type="match status" value="1"/>
</dbReference>
<dbReference type="InterPro" id="IPR036390">
    <property type="entry name" value="WH_DNA-bd_sf"/>
</dbReference>
<keyword evidence="6" id="KW-1185">Reference proteome</keyword>
<dbReference type="GO" id="GO:0003677">
    <property type="term" value="F:DNA binding"/>
    <property type="evidence" value="ECO:0007669"/>
    <property type="project" value="UniProtKB-KW"/>
</dbReference>
<dbReference type="AlphaFoldDB" id="A0A5C7EUL6"/>
<protein>
    <submittedName>
        <fullName evidence="5">GntR family transcriptional regulator</fullName>
    </submittedName>
</protein>
<proteinExistence type="predicted"/>
<dbReference type="FunCoup" id="A0A5C7EUL6">
    <property type="interactions" value="10"/>
</dbReference>
<keyword evidence="1" id="KW-0805">Transcription regulation</keyword>
<evidence type="ECO:0000256" key="1">
    <source>
        <dbReference type="ARBA" id="ARBA00023015"/>
    </source>
</evidence>
<dbReference type="InterPro" id="IPR036388">
    <property type="entry name" value="WH-like_DNA-bd_sf"/>
</dbReference>
<keyword evidence="2" id="KW-0238">DNA-binding</keyword>
<dbReference type="InterPro" id="IPR028978">
    <property type="entry name" value="Chorismate_lyase_/UTRA_dom_sf"/>
</dbReference>
<dbReference type="GO" id="GO:0003700">
    <property type="term" value="F:DNA-binding transcription factor activity"/>
    <property type="evidence" value="ECO:0007669"/>
    <property type="project" value="InterPro"/>
</dbReference>
<dbReference type="SMART" id="SM00345">
    <property type="entry name" value="HTH_GNTR"/>
    <property type="match status" value="1"/>
</dbReference>
<dbReference type="EMBL" id="VPFL01000022">
    <property type="protein sequence ID" value="TXF10761.1"/>
    <property type="molecule type" value="Genomic_DNA"/>
</dbReference>
<dbReference type="GO" id="GO:0045892">
    <property type="term" value="P:negative regulation of DNA-templated transcription"/>
    <property type="evidence" value="ECO:0007669"/>
    <property type="project" value="TreeGrafter"/>
</dbReference>
<evidence type="ECO:0000313" key="5">
    <source>
        <dbReference type="EMBL" id="TXF10761.1"/>
    </source>
</evidence>
<dbReference type="Pfam" id="PF00392">
    <property type="entry name" value="GntR"/>
    <property type="match status" value="1"/>
</dbReference>
<sequence>MSNSNPAPAFRPLYQQIKTLITQSLISGEWRPGEAIPSETELAARFNVSQGTVRKAINELADENLLIRQQGKGTFVASHTEEKRQFHFLRISPDQGERVYPKGELLSCKRTKADAATARLLEIPAGATLVTITRLMRVGAEPVCWEEIRLPAAIFKGLNAAKINQYGCKLYSMFESAYSVRILQVAEQIKAVAAEPAVATLLGVTPGTPLLRIERVAYTFGDKPVEWRRTMCNTKSFHYMNKIV</sequence>
<dbReference type="OrthoDB" id="2530535at2"/>
<dbReference type="SUPFAM" id="SSF64288">
    <property type="entry name" value="Chorismate lyase-like"/>
    <property type="match status" value="1"/>
</dbReference>
<name>A0A5C7EUL6_9PROT</name>
<accession>A0A5C7EUL6</accession>
<dbReference type="SUPFAM" id="SSF46785">
    <property type="entry name" value="Winged helix' DNA-binding domain"/>
    <property type="match status" value="1"/>
</dbReference>
<dbReference type="InterPro" id="IPR011663">
    <property type="entry name" value="UTRA"/>
</dbReference>
<dbReference type="InterPro" id="IPR000524">
    <property type="entry name" value="Tscrpt_reg_HTH_GntR"/>
</dbReference>
<keyword evidence="3" id="KW-0804">Transcription</keyword>
<dbReference type="InParanoid" id="A0A5C7EUL6"/>